<dbReference type="EMBL" id="ODYU01004429">
    <property type="protein sequence ID" value="SOQ44291.1"/>
    <property type="molecule type" value="Genomic_DNA"/>
</dbReference>
<accession>A0A2H1VTX1</accession>
<reference evidence="1" key="1">
    <citation type="submission" date="2016-07" db="EMBL/GenBank/DDBJ databases">
        <authorList>
            <person name="Bretaudeau A."/>
        </authorList>
    </citation>
    <scope>NUCLEOTIDE SEQUENCE</scope>
    <source>
        <strain evidence="1">Rice</strain>
        <tissue evidence="1">Whole body</tissue>
    </source>
</reference>
<gene>
    <name evidence="1" type="ORF">SFRICE_020827</name>
</gene>
<proteinExistence type="predicted"/>
<organism evidence="1">
    <name type="scientific">Spodoptera frugiperda</name>
    <name type="common">Fall armyworm</name>
    <dbReference type="NCBI Taxonomy" id="7108"/>
    <lineage>
        <taxon>Eukaryota</taxon>
        <taxon>Metazoa</taxon>
        <taxon>Ecdysozoa</taxon>
        <taxon>Arthropoda</taxon>
        <taxon>Hexapoda</taxon>
        <taxon>Insecta</taxon>
        <taxon>Pterygota</taxon>
        <taxon>Neoptera</taxon>
        <taxon>Endopterygota</taxon>
        <taxon>Lepidoptera</taxon>
        <taxon>Glossata</taxon>
        <taxon>Ditrysia</taxon>
        <taxon>Noctuoidea</taxon>
        <taxon>Noctuidae</taxon>
        <taxon>Amphipyrinae</taxon>
        <taxon>Spodoptera</taxon>
    </lineage>
</organism>
<name>A0A2H1VTX1_SPOFR</name>
<dbReference type="AlphaFoldDB" id="A0A2H1VTX1"/>
<protein>
    <submittedName>
        <fullName evidence="1">SFRICE_020827</fullName>
    </submittedName>
</protein>
<evidence type="ECO:0000313" key="1">
    <source>
        <dbReference type="EMBL" id="SOQ44291.1"/>
    </source>
</evidence>
<sequence>MIQRCSSEYQTRLTTRSLLLGHVPAICNVMDLYRRVHTVGENHPMTSPALGEARGSVRLLLTKNHPVPTTAFRARAPVNPLGSPQLAWSRLYSNIKVPLKFFFRSSPFEAFFLREENHPMTSSALGEVLLLTKNHPVPTHACSAGAPVNPPGSLLLRSIRSYVLERAPSFTERRTDGQFNLTFQKCLIKD</sequence>